<dbReference type="EMBL" id="CP012801">
    <property type="protein sequence ID" value="ALJ61909.1"/>
    <property type="molecule type" value="Genomic_DNA"/>
</dbReference>
<evidence type="ECO:0000313" key="2">
    <source>
        <dbReference type="Proteomes" id="UP000061809"/>
    </source>
</evidence>
<gene>
    <name evidence="1" type="ORF">BcellWH2_04695</name>
</gene>
<organism evidence="1 2">
    <name type="scientific">Bacteroides cellulosilyticus</name>
    <dbReference type="NCBI Taxonomy" id="246787"/>
    <lineage>
        <taxon>Bacteria</taxon>
        <taxon>Pseudomonadati</taxon>
        <taxon>Bacteroidota</taxon>
        <taxon>Bacteroidia</taxon>
        <taxon>Bacteroidales</taxon>
        <taxon>Bacteroidaceae</taxon>
        <taxon>Bacteroides</taxon>
    </lineage>
</organism>
<dbReference type="AlphaFoldDB" id="A0A0P0G531"/>
<protein>
    <submittedName>
        <fullName evidence="1">Uncharacterized protein</fullName>
    </submittedName>
</protein>
<proteinExistence type="predicted"/>
<reference evidence="1 2" key="1">
    <citation type="journal article" date="2015" name="Science">
        <title>Genetic determinants of in vivo fitness and diet responsiveness in multiple human gut Bacteroides.</title>
        <authorList>
            <person name="Wu M."/>
            <person name="McNulty N.P."/>
            <person name="Rodionov D.A."/>
            <person name="Khoroshkin M.S."/>
            <person name="Griffin N.W."/>
            <person name="Cheng J."/>
            <person name="Latreille P."/>
            <person name="Kerstetter R.A."/>
            <person name="Terrapon N."/>
            <person name="Henrissat B."/>
            <person name="Osterman A.L."/>
            <person name="Gordon J.I."/>
        </authorList>
    </citation>
    <scope>NUCLEOTIDE SEQUENCE [LARGE SCALE GENOMIC DNA]</scope>
    <source>
        <strain evidence="1 2">WH2</strain>
    </source>
</reference>
<dbReference type="KEGG" id="bcel:BcellWH2_04695"/>
<accession>A0A0P0G531</accession>
<dbReference type="PATRIC" id="fig|246787.4.peg.4851"/>
<dbReference type="RefSeq" id="WP_029427666.1">
    <property type="nucleotide sequence ID" value="NZ_CP012801.1"/>
</dbReference>
<name>A0A0P0G531_9BACE</name>
<dbReference type="Proteomes" id="UP000061809">
    <property type="component" value="Chromosome"/>
</dbReference>
<dbReference type="SUPFAM" id="SSF63825">
    <property type="entry name" value="YWTD domain"/>
    <property type="match status" value="1"/>
</dbReference>
<sequence length="345" mass="39214">MKIIYILFAGLCLLSCEKTKIEDVIREVEPDQPSSIHYYYSYKAGEVINAEKLGYASGEFMPGCTYIYGDTLFIANTQNGHFSVELYSLSAHQKLGSLNTWTYNDAMQAFGNYVEAISVANERLYLANISSCIDVFDVHTLKFITRIGNRNWGHGNTQLFHTHAMAIVDDYIIVRMKDGLQVTLQSDVSAEKYQNLNYYSRGSLDGFDVNNGFYSHQMAVDTTGLVFLADYGQYGNRKIHVIDTTLIQQGSNITMTTSQTLPLEFNPRGIALYKNLMYISAADGSIRCYDREKKKFFLTFKSVPGYTFKGGQKLLVYNNRLWVTDVSTREIVGVDIFRNVIEEYE</sequence>
<evidence type="ECO:0000313" key="1">
    <source>
        <dbReference type="EMBL" id="ALJ61909.1"/>
    </source>
</evidence>